<dbReference type="SUPFAM" id="SSF53474">
    <property type="entry name" value="alpha/beta-Hydrolases"/>
    <property type="match status" value="1"/>
</dbReference>
<dbReference type="STRING" id="1605367.AFM12_10270"/>
<keyword evidence="1" id="KW-0732">Signal</keyword>
<feature type="domain" description="SGNH hydrolase-type esterase" evidence="3">
    <location>
        <begin position="343"/>
        <end position="506"/>
    </location>
</feature>
<keyword evidence="5" id="KW-1185">Reference proteome</keyword>
<dbReference type="RefSeq" id="WP_055147583.1">
    <property type="nucleotide sequence ID" value="NZ_JXSZ01000006.1"/>
</dbReference>
<gene>
    <name evidence="4" type="ORF">AFM12_10270</name>
</gene>
<dbReference type="Gene3D" id="3.40.50.1110">
    <property type="entry name" value="SGNH hydrolase"/>
    <property type="match status" value="1"/>
</dbReference>
<feature type="chain" id="PRO_5006136288" evidence="1">
    <location>
        <begin position="19"/>
        <end position="517"/>
    </location>
</feature>
<dbReference type="Pfam" id="PF13472">
    <property type="entry name" value="Lipase_GDSL_2"/>
    <property type="match status" value="1"/>
</dbReference>
<feature type="signal peptide" evidence="1">
    <location>
        <begin position="1"/>
        <end position="18"/>
    </location>
</feature>
<dbReference type="InterPro" id="IPR002925">
    <property type="entry name" value="Dienelactn_hydro"/>
</dbReference>
<feature type="domain" description="Dienelactone hydrolase" evidence="2">
    <location>
        <begin position="134"/>
        <end position="269"/>
    </location>
</feature>
<reference evidence="4 5" key="1">
    <citation type="submission" date="2015-07" db="EMBL/GenBank/DDBJ databases">
        <title>The draft genome sequence of Leadbetterella sp. JN14-9.</title>
        <authorList>
            <person name="Liu Y."/>
            <person name="Du J."/>
            <person name="Shao Z."/>
        </authorList>
    </citation>
    <scope>NUCLEOTIDE SEQUENCE [LARGE SCALE GENOMIC DNA]</scope>
    <source>
        <strain evidence="4 5">JN14-9</strain>
    </source>
</reference>
<dbReference type="Pfam" id="PF01738">
    <property type="entry name" value="DLH"/>
    <property type="match status" value="1"/>
</dbReference>
<dbReference type="InterPro" id="IPR051532">
    <property type="entry name" value="Ester_Hydrolysis_Enzymes"/>
</dbReference>
<protein>
    <submittedName>
        <fullName evidence="4">G-D-S-L family lipolytic protein</fullName>
    </submittedName>
</protein>
<dbReference type="InterPro" id="IPR036514">
    <property type="entry name" value="SGNH_hydro_sf"/>
</dbReference>
<proteinExistence type="predicted"/>
<accession>A0A0P7BW83</accession>
<evidence type="ECO:0000313" key="4">
    <source>
        <dbReference type="EMBL" id="KPM48929.1"/>
    </source>
</evidence>
<dbReference type="Proteomes" id="UP000050454">
    <property type="component" value="Unassembled WGS sequence"/>
</dbReference>
<dbReference type="PANTHER" id="PTHR30383">
    <property type="entry name" value="THIOESTERASE 1/PROTEASE 1/LYSOPHOSPHOLIPASE L1"/>
    <property type="match status" value="1"/>
</dbReference>
<dbReference type="InterPro" id="IPR029058">
    <property type="entry name" value="AB_hydrolase_fold"/>
</dbReference>
<dbReference type="OrthoDB" id="9794725at2"/>
<dbReference type="InterPro" id="IPR013830">
    <property type="entry name" value="SGNH_hydro"/>
</dbReference>
<dbReference type="PANTHER" id="PTHR30383:SF5">
    <property type="entry name" value="SGNH HYDROLASE-TYPE ESTERASE DOMAIN-CONTAINING PROTEIN"/>
    <property type="match status" value="1"/>
</dbReference>
<comment type="caution">
    <text evidence="4">The sequence shown here is derived from an EMBL/GenBank/DDBJ whole genome shotgun (WGS) entry which is preliminary data.</text>
</comment>
<dbReference type="PATRIC" id="fig|1605367.3.peg.3441"/>
<dbReference type="Gene3D" id="3.40.50.1820">
    <property type="entry name" value="alpha/beta hydrolase"/>
    <property type="match status" value="1"/>
</dbReference>
<evidence type="ECO:0000259" key="3">
    <source>
        <dbReference type="Pfam" id="PF13472"/>
    </source>
</evidence>
<organism evidence="4 5">
    <name type="scientific">Jiulongibacter sediminis</name>
    <dbReference type="NCBI Taxonomy" id="1605367"/>
    <lineage>
        <taxon>Bacteria</taxon>
        <taxon>Pseudomonadati</taxon>
        <taxon>Bacteroidota</taxon>
        <taxon>Cytophagia</taxon>
        <taxon>Cytophagales</taxon>
        <taxon>Leadbetterellaceae</taxon>
        <taxon>Jiulongibacter</taxon>
    </lineage>
</organism>
<dbReference type="AlphaFoldDB" id="A0A0P7BW83"/>
<name>A0A0P7BW83_9BACT</name>
<evidence type="ECO:0000259" key="2">
    <source>
        <dbReference type="Pfam" id="PF01738"/>
    </source>
</evidence>
<dbReference type="GO" id="GO:0004622">
    <property type="term" value="F:phosphatidylcholine lysophospholipase activity"/>
    <property type="evidence" value="ECO:0007669"/>
    <property type="project" value="TreeGrafter"/>
</dbReference>
<sequence length="517" mass="57964">MRSFLCLLLLFGSQFVNAQEVIKLYDGVPPGSENATWSEATSTKNMFNTEVVYNVKEPTITAYLPEKHLNTGTAIIVAPGGAFHTLSINNEGVDVAKWLNSKGIAAFVLKYRVAPSFTDDPVKELMPKMANFDALDKENEPYVRLATADGLKAVEYVRKHAEEMEINPDKIGFMGFSAGGTLTMSVVYNGTEKDRPNFVAPIYAYEPAVIGSKIPVEKTPIFVCVAGDDQLKMMPMSISIYKKWFDAGQPAELHIYEKGGHGFGMREQKLPVDSWYDRFGDWLRDQGLRDKIRPSKYEKQFGEAEVEKGERMAAERLRRNFGGMDRYKEANAKLNGEAQKVVFLGNSITEGWYRQDEDFFKRNQFVGRGISGQTSSQLLVRFRQDVVDLHPEKVIIHIGTNDVAENTGPYDEDFTIGNIESMIDIAEQNGIQVLIASVLPATKFEWRLALGDRSAEIVKLNERLKSLAKERVLKYIDYHSAMKNESNGLSPELAADGVHPTAEGFKIMEKLVLEALK</sequence>
<dbReference type="EMBL" id="LGTQ01000006">
    <property type="protein sequence ID" value="KPM48929.1"/>
    <property type="molecule type" value="Genomic_DNA"/>
</dbReference>
<dbReference type="SUPFAM" id="SSF52266">
    <property type="entry name" value="SGNH hydrolase"/>
    <property type="match status" value="1"/>
</dbReference>
<evidence type="ECO:0000313" key="5">
    <source>
        <dbReference type="Proteomes" id="UP000050454"/>
    </source>
</evidence>
<evidence type="ECO:0000256" key="1">
    <source>
        <dbReference type="SAM" id="SignalP"/>
    </source>
</evidence>